<sequence length="100" mass="11693">MLINREPTAQKKTQFRIRMSAKIYDQVTQYCQWAGINKRDFFIEEACKYILAHDTEWLTYKQSADFVNVVSLPNNSIAITSLRDGNNEQTLTMNELIQDN</sequence>
<name>A0A378I4B9_9GAMM</name>
<gene>
    <name evidence="1" type="ORF">NCTC13315_02619</name>
</gene>
<organism evidence="1 2">
    <name type="scientific">Legionella beliardensis</name>
    <dbReference type="NCBI Taxonomy" id="91822"/>
    <lineage>
        <taxon>Bacteria</taxon>
        <taxon>Pseudomonadati</taxon>
        <taxon>Pseudomonadota</taxon>
        <taxon>Gammaproteobacteria</taxon>
        <taxon>Legionellales</taxon>
        <taxon>Legionellaceae</taxon>
        <taxon>Legionella</taxon>
    </lineage>
</organism>
<dbReference type="Proteomes" id="UP000254968">
    <property type="component" value="Unassembled WGS sequence"/>
</dbReference>
<proteinExistence type="predicted"/>
<accession>A0A378I4B9</accession>
<dbReference type="AlphaFoldDB" id="A0A378I4B9"/>
<keyword evidence="2" id="KW-1185">Reference proteome</keyword>
<reference evidence="1 2" key="1">
    <citation type="submission" date="2018-06" db="EMBL/GenBank/DDBJ databases">
        <authorList>
            <consortium name="Pathogen Informatics"/>
            <person name="Doyle S."/>
        </authorList>
    </citation>
    <scope>NUCLEOTIDE SEQUENCE [LARGE SCALE GENOMIC DNA]</scope>
    <source>
        <strain evidence="1 2">NCTC13315</strain>
    </source>
</reference>
<dbReference type="RefSeq" id="WP_176579715.1">
    <property type="nucleotide sequence ID" value="NZ_CAAAHO010000005.1"/>
</dbReference>
<evidence type="ECO:0000313" key="2">
    <source>
        <dbReference type="Proteomes" id="UP000254968"/>
    </source>
</evidence>
<evidence type="ECO:0000313" key="1">
    <source>
        <dbReference type="EMBL" id="STX30057.1"/>
    </source>
</evidence>
<dbReference type="EMBL" id="UGNV01000001">
    <property type="protein sequence ID" value="STX30057.1"/>
    <property type="molecule type" value="Genomic_DNA"/>
</dbReference>
<protein>
    <submittedName>
        <fullName evidence="1">Uncharacterized protein</fullName>
    </submittedName>
</protein>